<feature type="transmembrane region" description="Helical" evidence="6">
    <location>
        <begin position="7"/>
        <end position="32"/>
    </location>
</feature>
<comment type="similarity">
    <text evidence="2 6">Belongs to the 4-toluene sulfonate uptake permease (TSUP) (TC 2.A.102) family.</text>
</comment>
<feature type="transmembrane region" description="Helical" evidence="6">
    <location>
        <begin position="244"/>
        <end position="263"/>
    </location>
</feature>
<dbReference type="GO" id="GO:0005886">
    <property type="term" value="C:plasma membrane"/>
    <property type="evidence" value="ECO:0007669"/>
    <property type="project" value="UniProtKB-SubCell"/>
</dbReference>
<keyword evidence="6" id="KW-1003">Cell membrane</keyword>
<evidence type="ECO:0000313" key="8">
    <source>
        <dbReference type="Proteomes" id="UP000294841"/>
    </source>
</evidence>
<dbReference type="Pfam" id="PF01925">
    <property type="entry name" value="TauE"/>
    <property type="match status" value="1"/>
</dbReference>
<feature type="transmembrane region" description="Helical" evidence="6">
    <location>
        <begin position="79"/>
        <end position="98"/>
    </location>
</feature>
<evidence type="ECO:0000256" key="6">
    <source>
        <dbReference type="RuleBase" id="RU363041"/>
    </source>
</evidence>
<dbReference type="InterPro" id="IPR002781">
    <property type="entry name" value="TM_pro_TauE-like"/>
</dbReference>
<feature type="transmembrane region" description="Helical" evidence="6">
    <location>
        <begin position="141"/>
        <end position="165"/>
    </location>
</feature>
<keyword evidence="5 6" id="KW-0472">Membrane</keyword>
<evidence type="ECO:0000256" key="2">
    <source>
        <dbReference type="ARBA" id="ARBA00009142"/>
    </source>
</evidence>
<keyword evidence="3 6" id="KW-0812">Transmembrane</keyword>
<dbReference type="PANTHER" id="PTHR43483:SF3">
    <property type="entry name" value="MEMBRANE TRANSPORTER PROTEIN HI_0806-RELATED"/>
    <property type="match status" value="1"/>
</dbReference>
<name>A0A4R2N2B4_9PAST</name>
<dbReference type="AlphaFoldDB" id="A0A4R2N2B4"/>
<dbReference type="Proteomes" id="UP000294841">
    <property type="component" value="Unassembled WGS sequence"/>
</dbReference>
<keyword evidence="8" id="KW-1185">Reference proteome</keyword>
<evidence type="ECO:0000313" key="7">
    <source>
        <dbReference type="EMBL" id="TCP13993.1"/>
    </source>
</evidence>
<dbReference type="PANTHER" id="PTHR43483">
    <property type="entry name" value="MEMBRANE TRANSPORTER PROTEIN HI_0806-RELATED"/>
    <property type="match status" value="1"/>
</dbReference>
<gene>
    <name evidence="7" type="ORF">EV697_101114</name>
</gene>
<proteinExistence type="inferred from homology"/>
<comment type="subcellular location">
    <subcellularLocation>
        <location evidence="6">Cell membrane</location>
        <topology evidence="6">Multi-pass membrane protein</topology>
    </subcellularLocation>
    <subcellularLocation>
        <location evidence="1">Membrane</location>
        <topology evidence="1">Multi-pass membrane protein</topology>
    </subcellularLocation>
</comment>
<accession>A0A4R2N2B4</accession>
<dbReference type="EMBL" id="SLXI01000001">
    <property type="protein sequence ID" value="TCP13993.1"/>
    <property type="molecule type" value="Genomic_DNA"/>
</dbReference>
<feature type="transmembrane region" description="Helical" evidence="6">
    <location>
        <begin position="209"/>
        <end position="232"/>
    </location>
</feature>
<reference evidence="7 8" key="1">
    <citation type="submission" date="2019-03" db="EMBL/GenBank/DDBJ databases">
        <title>Genomic Encyclopedia of Type Strains, Phase IV (KMG-IV): sequencing the most valuable type-strain genomes for metagenomic binning, comparative biology and taxonomic classification.</title>
        <authorList>
            <person name="Goeker M."/>
        </authorList>
    </citation>
    <scope>NUCLEOTIDE SEQUENCE [LARGE SCALE GENOMIC DNA]</scope>
    <source>
        <strain evidence="7 8">DSM 28231</strain>
    </source>
</reference>
<feature type="transmembrane region" description="Helical" evidence="6">
    <location>
        <begin position="104"/>
        <end position="121"/>
    </location>
</feature>
<keyword evidence="4 6" id="KW-1133">Transmembrane helix</keyword>
<evidence type="ECO:0000256" key="3">
    <source>
        <dbReference type="ARBA" id="ARBA00022692"/>
    </source>
</evidence>
<evidence type="ECO:0000256" key="1">
    <source>
        <dbReference type="ARBA" id="ARBA00004141"/>
    </source>
</evidence>
<organism evidence="7 8">
    <name type="scientific">Bisgaardia hudsonensis</name>
    <dbReference type="NCBI Taxonomy" id="109472"/>
    <lineage>
        <taxon>Bacteria</taxon>
        <taxon>Pseudomonadati</taxon>
        <taxon>Pseudomonadota</taxon>
        <taxon>Gammaproteobacteria</taxon>
        <taxon>Pasteurellales</taxon>
        <taxon>Pasteurellaceae</taxon>
        <taxon>Bisgaardia</taxon>
    </lineage>
</organism>
<evidence type="ECO:0000256" key="5">
    <source>
        <dbReference type="ARBA" id="ARBA00023136"/>
    </source>
</evidence>
<dbReference type="RefSeq" id="WP_132021489.1">
    <property type="nucleotide sequence ID" value="NZ_CP016605.1"/>
</dbReference>
<comment type="caution">
    <text evidence="7">The sequence shown here is derived from an EMBL/GenBank/DDBJ whole genome shotgun (WGS) entry which is preliminary data.</text>
</comment>
<evidence type="ECO:0000256" key="4">
    <source>
        <dbReference type="ARBA" id="ARBA00022989"/>
    </source>
</evidence>
<protein>
    <recommendedName>
        <fullName evidence="6">Probable membrane transporter protein</fullName>
    </recommendedName>
</protein>
<feature type="transmembrane region" description="Helical" evidence="6">
    <location>
        <begin position="177"/>
        <end position="197"/>
    </location>
</feature>
<sequence length="266" mass="29052">MSITVIIILIICGTLTNLMSALFGIGGGVLMVPVLHTLFPEFPLQMVAATSLTIVIGTSIINLFYFYKQKIQINFKSMLLWSIGMIIGVQIGFEGSFYIPDWSIIAIFVITLSILGIRTLFLNNTLNNNENKQNNDTLKGIIFCFLGGSIAGVTGIGGGSIMAPLVAQLTSVKPYQIAAYTNYMMVIGGLGSLYGYLTKIPDFYLVNSWQIGYINFSVVVIVVISSFLTSFLSMKIRGILSPEISRKLLGIILFIIAGYMLALQIN</sequence>
<dbReference type="OrthoDB" id="9780109at2"/>
<feature type="transmembrane region" description="Helical" evidence="6">
    <location>
        <begin position="44"/>
        <end position="67"/>
    </location>
</feature>